<gene>
    <name evidence="3" type="ORF">MPAN_007680</name>
</gene>
<evidence type="ECO:0000313" key="4">
    <source>
        <dbReference type="Proteomes" id="UP000620133"/>
    </source>
</evidence>
<feature type="compositionally biased region" description="Low complexity" evidence="1">
    <location>
        <begin position="436"/>
        <end position="447"/>
    </location>
</feature>
<dbReference type="EMBL" id="AP024412">
    <property type="protein sequence ID" value="BCR35875.1"/>
    <property type="molecule type" value="Genomic_DNA"/>
</dbReference>
<dbReference type="AlphaFoldDB" id="A0A7U9TGS6"/>
<dbReference type="RefSeq" id="WP_176238706.1">
    <property type="nucleotide sequence ID" value="NZ_AP024412.1"/>
</dbReference>
<evidence type="ECO:0000256" key="1">
    <source>
        <dbReference type="SAM" id="MobiDB-lite"/>
    </source>
</evidence>
<dbReference type="Pfam" id="PF08757">
    <property type="entry name" value="CotH"/>
    <property type="match status" value="1"/>
</dbReference>
<evidence type="ECO:0008006" key="5">
    <source>
        <dbReference type="Google" id="ProtNLM"/>
    </source>
</evidence>
<evidence type="ECO:0000313" key="3">
    <source>
        <dbReference type="EMBL" id="BCR35875.1"/>
    </source>
</evidence>
<sequence>MKKIFFIMLLATLVFMLVSCTSNDDLELDDLPSDNDSSVSVIGQEDQMVSEVIYPHDEVVEVNIDIDESVYSQLVLSAMEETYYVCNITYNGYTLNDVAIRTKGNSSLRDVIQAGGDRFSYNIDLNYYQDQDLFGIDKIILNNLYSDPTMMVEYLTYEALASLDTVSSRTTFVALSINNEYYGLYLSVEQVGNEFLDQNFGNSDDALYKPDSGLGVNLNYVSDTTAYTGLIDKNNEDSDNEDIINLMKTIASGEPLDDVFDVSSYLKYLAVSTYTVNLDSYQGGIYHNYYLYLNQGVFEWVAWDLNMAFNGFLMMPLTDSQAVSFLIDEPVVGALSNSALNDAILSQESYLEEYHTYMQTLLDTYFKADSFEERVLEVKDMIDSYVETDLNSFYTYEAFENACSTSTENAYSIIEFVEKRSQNVQAQLLGTIPSTNNGQGNIIDGGNTRPPFVPGRP</sequence>
<evidence type="ECO:0000256" key="2">
    <source>
        <dbReference type="SAM" id="SignalP"/>
    </source>
</evidence>
<feature type="signal peptide" evidence="2">
    <location>
        <begin position="1"/>
        <end position="24"/>
    </location>
</feature>
<keyword evidence="4" id="KW-1185">Reference proteome</keyword>
<dbReference type="KEGG" id="manr:MPAN_007680"/>
<dbReference type="PANTHER" id="PTHR40050:SF1">
    <property type="entry name" value="INNER SPORE COAT PROTEIN H"/>
    <property type="match status" value="1"/>
</dbReference>
<protein>
    <recommendedName>
        <fullName evidence="5">CotH protein</fullName>
    </recommendedName>
</protein>
<dbReference type="PROSITE" id="PS51257">
    <property type="entry name" value="PROKAR_LIPOPROTEIN"/>
    <property type="match status" value="1"/>
</dbReference>
<dbReference type="PANTHER" id="PTHR40050">
    <property type="entry name" value="INNER SPORE COAT PROTEIN H"/>
    <property type="match status" value="1"/>
</dbReference>
<feature type="chain" id="PRO_5044317942" description="CotH protein" evidence="2">
    <location>
        <begin position="25"/>
        <end position="457"/>
    </location>
</feature>
<reference evidence="3" key="1">
    <citation type="submission" date="2021-01" db="EMBL/GenBank/DDBJ databases">
        <title>Draft genome sequence of Acholeplasmataceae bacterium strain Mahy22.</title>
        <authorList>
            <person name="Watanabe M."/>
            <person name="Kojima H."/>
            <person name="Fukui M."/>
        </authorList>
    </citation>
    <scope>NUCLEOTIDE SEQUENCE</scope>
    <source>
        <strain evidence="3">Mahy22</strain>
    </source>
</reference>
<dbReference type="Proteomes" id="UP000620133">
    <property type="component" value="Chromosome"/>
</dbReference>
<accession>A0A7U9TGS6</accession>
<feature type="region of interest" description="Disordered" evidence="1">
    <location>
        <begin position="435"/>
        <end position="457"/>
    </location>
</feature>
<dbReference type="InterPro" id="IPR014867">
    <property type="entry name" value="Spore_coat_CotH_CotH2/3/7"/>
</dbReference>
<keyword evidence="2" id="KW-0732">Signal</keyword>
<proteinExistence type="predicted"/>
<organism evidence="3 4">
    <name type="scientific">Mariniplasma anaerobium</name>
    <dbReference type="NCBI Taxonomy" id="2735436"/>
    <lineage>
        <taxon>Bacteria</taxon>
        <taxon>Bacillati</taxon>
        <taxon>Mycoplasmatota</taxon>
        <taxon>Mollicutes</taxon>
        <taxon>Acholeplasmatales</taxon>
        <taxon>Acholeplasmataceae</taxon>
        <taxon>Mariniplasma</taxon>
    </lineage>
</organism>
<name>A0A7U9TGS6_9MOLU</name>